<gene>
    <name evidence="2" type="ORF">PIN31115_02092</name>
</gene>
<evidence type="ECO:0000313" key="2">
    <source>
        <dbReference type="EMBL" id="VVE00788.1"/>
    </source>
</evidence>
<sequence length="668" mass="69062">MATSSGPVILPQFQGDYLDVQRKQQLAQALMGVAMSNGGDQLNKIGAGMPVMPKYSIGSGLTQLAQAYLGAKLGNDAIGGMRNLGAQQMQFLTGGVAPGAAPSAAAAPDQAPQPAAAGAPVGVSAGGGVGGSMQVANPFGDGDADRSALANAMASQRSQSGGFLSPGGANNPAGLPVQMAAQMYLSNPDKYWEVQAGQYKPAEIVSQLRAAGIDPSSTLGQQLAQQSLVKANYIAPVSLRPGGYMFDPMSGKTQQMPHVPDGFTAVSGQDGQWNIVPVQGGLGAIADTTAARARGNAQYNLKEVFNPQTNQMEYQTATNVADAANGGAPSGNLPAPIRNNNPGALMPGGKLAQFGSPQEGLAAMDNNLQSYGKQGVNTLSGVISKWAPPNENDTQAYIADVSQRLGIKPNQQIDLSNPFVRQAIGSAIMLRENGPSGVFGYPGTQGAPAAPAGARGFAAAPALGAATAANTSQGAPSKQMADAQSALSDSDSVYQQSREALTSMINLARNQGVGGTMARFAPDGVATRLSTDAAEYGKLHANYVSLQGKALGAAGSDASRATINESVPTYDKPQDAKISGLNNQLNQLDLMHLKRQVMNPIFQQGNEKAYSQQSAAFDNMVKPTMMTTITPILQMNGDQQRSAVQQAIKQNASMRPVFEMLFNTGMLK</sequence>
<organism evidence="2 3">
    <name type="scientific">Pandoraea iniqua</name>
    <dbReference type="NCBI Taxonomy" id="2508288"/>
    <lineage>
        <taxon>Bacteria</taxon>
        <taxon>Pseudomonadati</taxon>
        <taxon>Pseudomonadota</taxon>
        <taxon>Betaproteobacteria</taxon>
        <taxon>Burkholderiales</taxon>
        <taxon>Burkholderiaceae</taxon>
        <taxon>Pandoraea</taxon>
    </lineage>
</organism>
<feature type="compositionally biased region" description="Low complexity" evidence="1">
    <location>
        <begin position="481"/>
        <end position="492"/>
    </location>
</feature>
<dbReference type="EMBL" id="CABPSI010000002">
    <property type="protein sequence ID" value="VVE00788.1"/>
    <property type="molecule type" value="Genomic_DNA"/>
</dbReference>
<feature type="region of interest" description="Disordered" evidence="1">
    <location>
        <begin position="470"/>
        <end position="492"/>
    </location>
</feature>
<dbReference type="Proteomes" id="UP000333828">
    <property type="component" value="Unassembled WGS sequence"/>
</dbReference>
<feature type="region of interest" description="Disordered" evidence="1">
    <location>
        <begin position="100"/>
        <end position="119"/>
    </location>
</feature>
<accession>A0A5E4UL76</accession>
<keyword evidence="3" id="KW-1185">Reference proteome</keyword>
<evidence type="ECO:0000313" key="3">
    <source>
        <dbReference type="Proteomes" id="UP000333828"/>
    </source>
</evidence>
<evidence type="ECO:0000256" key="1">
    <source>
        <dbReference type="SAM" id="MobiDB-lite"/>
    </source>
</evidence>
<dbReference type="AlphaFoldDB" id="A0A5E4UL76"/>
<proteinExistence type="predicted"/>
<dbReference type="RefSeq" id="WP_150683976.1">
    <property type="nucleotide sequence ID" value="NZ_CABPSI010000002.1"/>
</dbReference>
<name>A0A5E4UL76_9BURK</name>
<protein>
    <submittedName>
        <fullName evidence="2">Uncharacterized protein</fullName>
    </submittedName>
</protein>
<reference evidence="2 3" key="1">
    <citation type="submission" date="2019-08" db="EMBL/GenBank/DDBJ databases">
        <authorList>
            <person name="Peeters C."/>
        </authorList>
    </citation>
    <scope>NUCLEOTIDE SEQUENCE [LARGE SCALE GENOMIC DNA]</scope>
    <source>
        <strain evidence="2 3">LMG 31115</strain>
    </source>
</reference>